<keyword evidence="1" id="KW-1133">Transmembrane helix</keyword>
<organism evidence="2 3">
    <name type="scientific">Streptococcus equinus JB1</name>
    <dbReference type="NCBI Taxonomy" id="1294274"/>
    <lineage>
        <taxon>Bacteria</taxon>
        <taxon>Bacillati</taxon>
        <taxon>Bacillota</taxon>
        <taxon>Bacilli</taxon>
        <taxon>Lactobacillales</taxon>
        <taxon>Streptococcaceae</taxon>
        <taxon>Streptococcus</taxon>
    </lineage>
</organism>
<protein>
    <submittedName>
        <fullName evidence="2">Uncharacterized protein</fullName>
    </submittedName>
</protein>
<accession>A0A091BUS9</accession>
<dbReference type="EMBL" id="AUZH01000012">
    <property type="protein sequence ID" value="KFN88484.1"/>
    <property type="molecule type" value="Genomic_DNA"/>
</dbReference>
<keyword evidence="1" id="KW-0812">Transmembrane</keyword>
<proteinExistence type="predicted"/>
<keyword evidence="1" id="KW-0472">Membrane</keyword>
<feature type="transmembrane region" description="Helical" evidence="1">
    <location>
        <begin position="20"/>
        <end position="35"/>
    </location>
</feature>
<dbReference type="AlphaFoldDB" id="A0A091BUS9"/>
<evidence type="ECO:0000256" key="1">
    <source>
        <dbReference type="SAM" id="Phobius"/>
    </source>
</evidence>
<reference evidence="2 3" key="1">
    <citation type="journal article" date="2014" name="Genome Announc.">
        <title>Draft Genome Sequences of Streptococcus bovis Strains ATCC 33317 and JB1.</title>
        <authorList>
            <person name="Benahmed F.H."/>
            <person name="Gopinath G.R."/>
            <person name="Harbottle H."/>
            <person name="Cotta M.A."/>
            <person name="Luo Y."/>
            <person name="Henderson C."/>
            <person name="Teri P."/>
            <person name="Soppet D."/>
            <person name="Rasmussen M."/>
            <person name="Whitehead T.R."/>
            <person name="Davidson M."/>
        </authorList>
    </citation>
    <scope>NUCLEOTIDE SEQUENCE [LARGE SCALE GENOMIC DNA]</scope>
    <source>
        <strain evidence="2 3">JB1</strain>
    </source>
</reference>
<evidence type="ECO:0000313" key="2">
    <source>
        <dbReference type="EMBL" id="KFN88484.1"/>
    </source>
</evidence>
<gene>
    <name evidence="2" type="ORF">H702_02425</name>
</gene>
<name>A0A091BUS9_STREI</name>
<evidence type="ECO:0000313" key="3">
    <source>
        <dbReference type="Proteomes" id="UP000029382"/>
    </source>
</evidence>
<dbReference type="Proteomes" id="UP000029382">
    <property type="component" value="Unassembled WGS sequence"/>
</dbReference>
<sequence>MQRQNKKENWKENMKNWRTVLKNILFLALGAKAVLSMDGMLVKGVLVFFTMFILYDINKVN</sequence>
<comment type="caution">
    <text evidence="2">The sequence shown here is derived from an EMBL/GenBank/DDBJ whole genome shotgun (WGS) entry which is preliminary data.</text>
</comment>